<dbReference type="EMBL" id="DS268465">
    <property type="protein sequence ID" value="EFP06879.1"/>
    <property type="molecule type" value="Genomic_DNA"/>
</dbReference>
<evidence type="ECO:0000313" key="1">
    <source>
        <dbReference type="EMBL" id="EFP06879.1"/>
    </source>
</evidence>
<keyword evidence="2" id="KW-1185">Reference proteome</keyword>
<dbReference type="HOGENOM" id="CLU_1549075_0_0_1"/>
<organism evidence="2">
    <name type="scientific">Caenorhabditis remanei</name>
    <name type="common">Caenorhabditis vulgaris</name>
    <dbReference type="NCBI Taxonomy" id="31234"/>
    <lineage>
        <taxon>Eukaryota</taxon>
        <taxon>Metazoa</taxon>
        <taxon>Ecdysozoa</taxon>
        <taxon>Nematoda</taxon>
        <taxon>Chromadorea</taxon>
        <taxon>Rhabditida</taxon>
        <taxon>Rhabditina</taxon>
        <taxon>Rhabditomorpha</taxon>
        <taxon>Rhabditoidea</taxon>
        <taxon>Rhabditidae</taxon>
        <taxon>Peloderinae</taxon>
        <taxon>Caenorhabditis</taxon>
    </lineage>
</organism>
<proteinExistence type="predicted"/>
<dbReference type="STRING" id="31234.E3MQ84"/>
<dbReference type="InParanoid" id="E3MQ84"/>
<gene>
    <name evidence="1" type="ORF">CRE_11183</name>
</gene>
<dbReference type="Proteomes" id="UP000008281">
    <property type="component" value="Unassembled WGS sequence"/>
</dbReference>
<accession>E3MQ84</accession>
<dbReference type="AlphaFoldDB" id="E3MQ84"/>
<sequence>MKNLEHFILKTSSEDLGHKWALGAIWRYVENNGKDAKSRNCYQHALVTFEETASTYEEDYLDSTISPENAYIRTMSLCKHFSEFLRIHPFGFCQGVGHFVPVIPRENIDYGEANRQIFDSTDKMVFSGVVDISGRSLRVGEGQPMLPCWFTVELWIKQGSEKYPKGRGIMEDD</sequence>
<name>E3MQ84_CAERE</name>
<protein>
    <submittedName>
        <fullName evidence="1">Uncharacterized protein</fullName>
    </submittedName>
</protein>
<evidence type="ECO:0000313" key="2">
    <source>
        <dbReference type="Proteomes" id="UP000008281"/>
    </source>
</evidence>
<reference evidence="1" key="1">
    <citation type="submission" date="2007-07" db="EMBL/GenBank/DDBJ databases">
        <title>PCAP assembly of the Caenorhabditis remanei genome.</title>
        <authorList>
            <consortium name="The Caenorhabditis remanei Sequencing Consortium"/>
            <person name="Wilson R.K."/>
        </authorList>
    </citation>
    <scope>NUCLEOTIDE SEQUENCE [LARGE SCALE GENOMIC DNA]</scope>
    <source>
        <strain evidence="1">PB4641</strain>
    </source>
</reference>